<dbReference type="InterPro" id="IPR001841">
    <property type="entry name" value="Znf_RING"/>
</dbReference>
<feature type="compositionally biased region" description="Low complexity" evidence="10">
    <location>
        <begin position="1"/>
        <end position="22"/>
    </location>
</feature>
<keyword evidence="6 11" id="KW-1133">Transmembrane helix</keyword>
<dbReference type="SUPFAM" id="SSF57850">
    <property type="entry name" value="RING/U-box"/>
    <property type="match status" value="1"/>
</dbReference>
<dbReference type="Pfam" id="PF13639">
    <property type="entry name" value="zf-RING_2"/>
    <property type="match status" value="1"/>
</dbReference>
<feature type="transmembrane region" description="Helical" evidence="11">
    <location>
        <begin position="39"/>
        <end position="62"/>
    </location>
</feature>
<feature type="domain" description="RING-type" evidence="12">
    <location>
        <begin position="193"/>
        <end position="235"/>
    </location>
</feature>
<protein>
    <submittedName>
        <fullName evidence="14">NEP1-interacting protein 1</fullName>
    </submittedName>
</protein>
<evidence type="ECO:0000256" key="3">
    <source>
        <dbReference type="ARBA" id="ARBA00022723"/>
    </source>
</evidence>
<gene>
    <name evidence="14" type="primary">LOC105059666</name>
</gene>
<evidence type="ECO:0000256" key="5">
    <source>
        <dbReference type="ARBA" id="ARBA00022833"/>
    </source>
</evidence>
<dbReference type="AlphaFoldDB" id="A0A6I9SKN8"/>
<feature type="region of interest" description="Disordered" evidence="10">
    <location>
        <begin position="1"/>
        <end position="29"/>
    </location>
</feature>
<evidence type="ECO:0000256" key="6">
    <source>
        <dbReference type="ARBA" id="ARBA00022989"/>
    </source>
</evidence>
<keyword evidence="13" id="KW-1185">Reference proteome</keyword>
<dbReference type="KEGG" id="egu:105059666"/>
<evidence type="ECO:0000313" key="14">
    <source>
        <dbReference type="RefSeq" id="XP_010941353.1"/>
    </source>
</evidence>
<keyword evidence="5" id="KW-0862">Zinc</keyword>
<dbReference type="GO" id="GO:0008270">
    <property type="term" value="F:zinc ion binding"/>
    <property type="evidence" value="ECO:0007669"/>
    <property type="project" value="UniProtKB-KW"/>
</dbReference>
<sequence length="238" mass="25297">MDFSGATSSPFPFSSSSSTLSGNRGGRGRERRCSVCSQIAGRLFCGMVTCIIATVGLFVGAVTGGLIGVATEGGVFRGIGVGAISGALFSMEVLEKSVTLWHSNESGILSILYVIDIICSLLSGTLVREKVDPAVQSAVQSQMSAVNTPFREALDIFDTGGVQGMAKASVDRLPKFKITMENNEDASGERIGCAVCLQDFQIGETARSLPHCQHIFHLPCIDSWLIKHSSCPLCRHDF</sequence>
<keyword evidence="4 9" id="KW-0863">Zinc-finger</keyword>
<dbReference type="FunFam" id="3.30.40.10:FF:000505">
    <property type="entry name" value="NEP1-interacting protein-like 1"/>
    <property type="match status" value="1"/>
</dbReference>
<organism evidence="13 14">
    <name type="scientific">Elaeis guineensis var. tenera</name>
    <name type="common">Oil palm</name>
    <dbReference type="NCBI Taxonomy" id="51953"/>
    <lineage>
        <taxon>Eukaryota</taxon>
        <taxon>Viridiplantae</taxon>
        <taxon>Streptophyta</taxon>
        <taxon>Embryophyta</taxon>
        <taxon>Tracheophyta</taxon>
        <taxon>Spermatophyta</taxon>
        <taxon>Magnoliopsida</taxon>
        <taxon>Liliopsida</taxon>
        <taxon>Arecaceae</taxon>
        <taxon>Arecoideae</taxon>
        <taxon>Cocoseae</taxon>
        <taxon>Elaeidinae</taxon>
        <taxon>Elaeis</taxon>
    </lineage>
</organism>
<feature type="transmembrane region" description="Helical" evidence="11">
    <location>
        <begin position="74"/>
        <end position="94"/>
    </location>
</feature>
<dbReference type="InterPro" id="IPR013083">
    <property type="entry name" value="Znf_RING/FYVE/PHD"/>
</dbReference>
<evidence type="ECO:0000256" key="8">
    <source>
        <dbReference type="ARBA" id="ARBA00061072"/>
    </source>
</evidence>
<evidence type="ECO:0000259" key="12">
    <source>
        <dbReference type="PROSITE" id="PS50089"/>
    </source>
</evidence>
<dbReference type="Gene3D" id="3.30.40.10">
    <property type="entry name" value="Zinc/RING finger domain, C3HC4 (zinc finger)"/>
    <property type="match status" value="1"/>
</dbReference>
<evidence type="ECO:0000256" key="2">
    <source>
        <dbReference type="ARBA" id="ARBA00022692"/>
    </source>
</evidence>
<dbReference type="PANTHER" id="PTHR46151">
    <property type="entry name" value="NEP1-INTERACTING PROTEIN-LIKE 2"/>
    <property type="match status" value="1"/>
</dbReference>
<keyword evidence="3" id="KW-0479">Metal-binding</keyword>
<evidence type="ECO:0000256" key="10">
    <source>
        <dbReference type="SAM" id="MobiDB-lite"/>
    </source>
</evidence>
<accession>A0A6I9SKN8</accession>
<keyword evidence="7 11" id="KW-0472">Membrane</keyword>
<dbReference type="Proteomes" id="UP000504607">
    <property type="component" value="Chromosome 16"/>
</dbReference>
<dbReference type="SMART" id="SM00184">
    <property type="entry name" value="RING"/>
    <property type="match status" value="1"/>
</dbReference>
<dbReference type="RefSeq" id="XP_010941353.1">
    <property type="nucleotide sequence ID" value="XM_010943051.2"/>
</dbReference>
<dbReference type="InParanoid" id="A0A6I9SKN8"/>
<feature type="transmembrane region" description="Helical" evidence="11">
    <location>
        <begin position="106"/>
        <end position="127"/>
    </location>
</feature>
<evidence type="ECO:0000313" key="13">
    <source>
        <dbReference type="Proteomes" id="UP000504607"/>
    </source>
</evidence>
<proteinExistence type="inferred from homology"/>
<dbReference type="PANTHER" id="PTHR46151:SF7">
    <property type="entry name" value="NEP1-INTERACTING PROTEIN 1"/>
    <property type="match status" value="1"/>
</dbReference>
<evidence type="ECO:0000256" key="9">
    <source>
        <dbReference type="PROSITE-ProRule" id="PRU00175"/>
    </source>
</evidence>
<dbReference type="GO" id="GO:0016020">
    <property type="term" value="C:membrane"/>
    <property type="evidence" value="ECO:0007669"/>
    <property type="project" value="UniProtKB-SubCell"/>
</dbReference>
<dbReference type="PROSITE" id="PS50089">
    <property type="entry name" value="ZF_RING_2"/>
    <property type="match status" value="1"/>
</dbReference>
<reference evidence="14" key="1">
    <citation type="submission" date="2025-08" db="UniProtKB">
        <authorList>
            <consortium name="RefSeq"/>
        </authorList>
    </citation>
    <scope>IDENTIFICATION</scope>
</reference>
<comment type="subcellular location">
    <subcellularLocation>
        <location evidence="1">Membrane</location>
        <topology evidence="1">Multi-pass membrane protein</topology>
    </subcellularLocation>
</comment>
<evidence type="ECO:0000256" key="11">
    <source>
        <dbReference type="SAM" id="Phobius"/>
    </source>
</evidence>
<name>A0A6I9SKN8_ELAGV</name>
<comment type="similarity">
    <text evidence="8">Belongs to the RING-type zinc finger family. NIP subfamily.</text>
</comment>
<evidence type="ECO:0000256" key="1">
    <source>
        <dbReference type="ARBA" id="ARBA00004141"/>
    </source>
</evidence>
<keyword evidence="2 11" id="KW-0812">Transmembrane</keyword>
<evidence type="ECO:0000256" key="4">
    <source>
        <dbReference type="ARBA" id="ARBA00022771"/>
    </source>
</evidence>
<dbReference type="GeneID" id="105059666"/>
<evidence type="ECO:0000256" key="7">
    <source>
        <dbReference type="ARBA" id="ARBA00023136"/>
    </source>
</evidence>
<dbReference type="OrthoDB" id="8062037at2759"/>